<protein>
    <submittedName>
        <fullName evidence="1">Uncharacterized protein</fullName>
    </submittedName>
</protein>
<proteinExistence type="predicted"/>
<reference evidence="1" key="1">
    <citation type="submission" date="2020-05" db="EMBL/GenBank/DDBJ databases">
        <authorList>
            <person name="Rincon C."/>
            <person name="Sanders R I."/>
            <person name="Robbins C."/>
            <person name="Chaturvedi A."/>
        </authorList>
    </citation>
    <scope>NUCLEOTIDE SEQUENCE</scope>
    <source>
        <strain evidence="1">CHB12</strain>
    </source>
</reference>
<sequence length="72" mass="8622">MFDEENKRMPLKPDINLHYENIIVRLKLPASLQLIRENLLTNLFYHGYHAILFNNQLTIKDGYCVYHISYIV</sequence>
<evidence type="ECO:0000313" key="2">
    <source>
        <dbReference type="Proteomes" id="UP000684084"/>
    </source>
</evidence>
<dbReference type="Proteomes" id="UP000684084">
    <property type="component" value="Unassembled WGS sequence"/>
</dbReference>
<accession>A0A915YPR2</accession>
<name>A0A915YPR2_9GLOM</name>
<dbReference type="OrthoDB" id="2314321at2759"/>
<evidence type="ECO:0000313" key="1">
    <source>
        <dbReference type="EMBL" id="CAB5301344.1"/>
    </source>
</evidence>
<dbReference type="EMBL" id="CAGKOT010000001">
    <property type="protein sequence ID" value="CAB5301344.1"/>
    <property type="molecule type" value="Genomic_DNA"/>
</dbReference>
<organism evidence="1 2">
    <name type="scientific">Rhizophagus irregularis</name>
    <dbReference type="NCBI Taxonomy" id="588596"/>
    <lineage>
        <taxon>Eukaryota</taxon>
        <taxon>Fungi</taxon>
        <taxon>Fungi incertae sedis</taxon>
        <taxon>Mucoromycota</taxon>
        <taxon>Glomeromycotina</taxon>
        <taxon>Glomeromycetes</taxon>
        <taxon>Glomerales</taxon>
        <taxon>Glomeraceae</taxon>
        <taxon>Rhizophagus</taxon>
    </lineage>
</organism>
<comment type="caution">
    <text evidence="1">The sequence shown here is derived from an EMBL/GenBank/DDBJ whole genome shotgun (WGS) entry which is preliminary data.</text>
</comment>
<gene>
    <name evidence="1" type="ORF">CHRIB12_LOCUS874</name>
</gene>
<dbReference type="AlphaFoldDB" id="A0A915YPR2"/>